<feature type="compositionally biased region" description="Basic and acidic residues" evidence="3">
    <location>
        <begin position="1"/>
        <end position="11"/>
    </location>
</feature>
<keyword evidence="2" id="KW-0677">Repeat</keyword>
<keyword evidence="6" id="KW-1185">Reference proteome</keyword>
<dbReference type="STRING" id="40148.A0A0D9Z2B7"/>
<dbReference type="Gramene" id="OGLUM03G04290.1">
    <property type="protein sequence ID" value="OGLUM03G04290.1"/>
    <property type="gene ID" value="OGLUM03G04290"/>
</dbReference>
<feature type="compositionally biased region" description="Low complexity" evidence="3">
    <location>
        <begin position="252"/>
        <end position="268"/>
    </location>
</feature>
<dbReference type="Proteomes" id="UP000026961">
    <property type="component" value="Chromosome 3"/>
</dbReference>
<dbReference type="AlphaFoldDB" id="A0A0D9Z2B7"/>
<evidence type="ECO:0000256" key="2">
    <source>
        <dbReference type="ARBA" id="ARBA00022737"/>
    </source>
</evidence>
<proteinExistence type="inferred from homology"/>
<protein>
    <recommendedName>
        <fullName evidence="4">SMP domain-containing protein</fullName>
    </recommendedName>
</protein>
<accession>A0A0D9Z2B7</accession>
<feature type="region of interest" description="Disordered" evidence="3">
    <location>
        <begin position="232"/>
        <end position="276"/>
    </location>
</feature>
<dbReference type="PANTHER" id="PTHR31174:SF41">
    <property type="entry name" value="OS12G0470000 PROTEIN"/>
    <property type="match status" value="1"/>
</dbReference>
<reference evidence="5" key="1">
    <citation type="submission" date="2015-04" db="UniProtKB">
        <authorList>
            <consortium name="EnsemblPlants"/>
        </authorList>
    </citation>
    <scope>IDENTIFICATION</scope>
</reference>
<dbReference type="HOGENOM" id="CLU_075678_0_0_1"/>
<organism evidence="5">
    <name type="scientific">Oryza glumipatula</name>
    <dbReference type="NCBI Taxonomy" id="40148"/>
    <lineage>
        <taxon>Eukaryota</taxon>
        <taxon>Viridiplantae</taxon>
        <taxon>Streptophyta</taxon>
        <taxon>Embryophyta</taxon>
        <taxon>Tracheophyta</taxon>
        <taxon>Spermatophyta</taxon>
        <taxon>Magnoliopsida</taxon>
        <taxon>Liliopsida</taxon>
        <taxon>Poales</taxon>
        <taxon>Poaceae</taxon>
        <taxon>BOP clade</taxon>
        <taxon>Oryzoideae</taxon>
        <taxon>Oryzeae</taxon>
        <taxon>Oryzinae</taxon>
        <taxon>Oryza</taxon>
    </lineage>
</organism>
<dbReference type="Pfam" id="PF04927">
    <property type="entry name" value="SMP"/>
    <property type="match status" value="3"/>
</dbReference>
<feature type="domain" description="SMP" evidence="4">
    <location>
        <begin position="215"/>
        <end position="272"/>
    </location>
</feature>
<dbReference type="eggNOG" id="ENOG502QPSX">
    <property type="taxonomic scope" value="Eukaryota"/>
</dbReference>
<sequence>MSQEQPRRPSEKAAGGGGGEQGIRYGDVFPVTGSLAAKPIAPRDAATMQSAENLVLGKTVKGGPAAAMESAASRNEEMGVVGHDQATDAAAEQGVNVSDTLVPGGGRIVTEFVAGQAVGHYVEQDDGAAVVAGVVGAAPGAVRVEEPAKITIGEALEAAALAAGGTPVERSDAAAIQAAEAKATGTDTYMPGGLAAQAQSAAAANLWTARDADKTKLGDVLSNATAKLAADKEVESGDAARVAGAETRNKPGAAARPGGVAASMAAAARLNRGPTT</sequence>
<dbReference type="InterPro" id="IPR007011">
    <property type="entry name" value="LEA_SMP_dom"/>
</dbReference>
<evidence type="ECO:0000259" key="4">
    <source>
        <dbReference type="Pfam" id="PF04927"/>
    </source>
</evidence>
<evidence type="ECO:0000256" key="1">
    <source>
        <dbReference type="ARBA" id="ARBA00010733"/>
    </source>
</evidence>
<feature type="domain" description="SMP" evidence="4">
    <location>
        <begin position="150"/>
        <end position="207"/>
    </location>
</feature>
<comment type="similarity">
    <text evidence="1">Belongs to the LEA type SMP family.</text>
</comment>
<feature type="domain" description="SMP" evidence="4">
    <location>
        <begin position="23"/>
        <end position="77"/>
    </location>
</feature>
<dbReference type="PANTHER" id="PTHR31174">
    <property type="entry name" value="SEED MATURATION FAMILY PROTEIN"/>
    <property type="match status" value="1"/>
</dbReference>
<dbReference type="InterPro" id="IPR042971">
    <property type="entry name" value="LEA_SMP"/>
</dbReference>
<name>A0A0D9Z2B7_9ORYZ</name>
<feature type="region of interest" description="Disordered" evidence="3">
    <location>
        <begin position="1"/>
        <end position="25"/>
    </location>
</feature>
<evidence type="ECO:0000313" key="6">
    <source>
        <dbReference type="Proteomes" id="UP000026961"/>
    </source>
</evidence>
<dbReference type="EnsemblPlants" id="OGLUM03G04290.1">
    <property type="protein sequence ID" value="OGLUM03G04290.1"/>
    <property type="gene ID" value="OGLUM03G04290"/>
</dbReference>
<evidence type="ECO:0000256" key="3">
    <source>
        <dbReference type="SAM" id="MobiDB-lite"/>
    </source>
</evidence>
<reference evidence="5" key="2">
    <citation type="submission" date="2018-05" db="EMBL/GenBank/DDBJ databases">
        <title>OgluRS3 (Oryza glumaepatula Reference Sequence Version 3).</title>
        <authorList>
            <person name="Zhang J."/>
            <person name="Kudrna D."/>
            <person name="Lee S."/>
            <person name="Talag J."/>
            <person name="Welchert J."/>
            <person name="Wing R.A."/>
        </authorList>
    </citation>
    <scope>NUCLEOTIDE SEQUENCE [LARGE SCALE GENOMIC DNA]</scope>
</reference>
<evidence type="ECO:0000313" key="5">
    <source>
        <dbReference type="EnsemblPlants" id="OGLUM03G04290.1"/>
    </source>
</evidence>